<dbReference type="Proteomes" id="UP001177003">
    <property type="component" value="Chromosome 6"/>
</dbReference>
<proteinExistence type="predicted"/>
<name>A0AA35ZDA3_LACSI</name>
<feature type="region of interest" description="Disordered" evidence="1">
    <location>
        <begin position="34"/>
        <end position="53"/>
    </location>
</feature>
<evidence type="ECO:0000256" key="1">
    <source>
        <dbReference type="SAM" id="MobiDB-lite"/>
    </source>
</evidence>
<protein>
    <submittedName>
        <fullName evidence="2">Uncharacterized protein</fullName>
    </submittedName>
</protein>
<keyword evidence="3" id="KW-1185">Reference proteome</keyword>
<evidence type="ECO:0000313" key="3">
    <source>
        <dbReference type="Proteomes" id="UP001177003"/>
    </source>
</evidence>
<reference evidence="2" key="1">
    <citation type="submission" date="2023-04" db="EMBL/GenBank/DDBJ databases">
        <authorList>
            <person name="Vijverberg K."/>
            <person name="Xiong W."/>
            <person name="Schranz E."/>
        </authorList>
    </citation>
    <scope>NUCLEOTIDE SEQUENCE</scope>
</reference>
<organism evidence="2 3">
    <name type="scientific">Lactuca saligna</name>
    <name type="common">Willowleaf lettuce</name>
    <dbReference type="NCBI Taxonomy" id="75948"/>
    <lineage>
        <taxon>Eukaryota</taxon>
        <taxon>Viridiplantae</taxon>
        <taxon>Streptophyta</taxon>
        <taxon>Embryophyta</taxon>
        <taxon>Tracheophyta</taxon>
        <taxon>Spermatophyta</taxon>
        <taxon>Magnoliopsida</taxon>
        <taxon>eudicotyledons</taxon>
        <taxon>Gunneridae</taxon>
        <taxon>Pentapetalae</taxon>
        <taxon>asterids</taxon>
        <taxon>campanulids</taxon>
        <taxon>Asterales</taxon>
        <taxon>Asteraceae</taxon>
        <taxon>Cichorioideae</taxon>
        <taxon>Cichorieae</taxon>
        <taxon>Lactucinae</taxon>
        <taxon>Lactuca</taxon>
    </lineage>
</organism>
<accession>A0AA35ZDA3</accession>
<dbReference type="AlphaFoldDB" id="A0AA35ZDA3"/>
<sequence length="224" mass="24944">MLKKVDPTNPILVAYMQTINPSIEMGVLLRKSTATTSKKRKESKKQAKESPSTLEQVENVVKVTSIKVVKSAQPSKEIHKLIVDESFSPMSEVMPSKSGILKLLKKMAHWPRHSSDRSSSFSPKVGLQITRKFQINRKGVVIREIPTPVSLVSKKQRAGDMAKKLVKRKNKVVIENEDEVIAASPIHDHYTIVSSPKKVVIENEDEVVAASPIHDHDTIVSSPK</sequence>
<dbReference type="EMBL" id="OX465082">
    <property type="protein sequence ID" value="CAI9289627.1"/>
    <property type="molecule type" value="Genomic_DNA"/>
</dbReference>
<gene>
    <name evidence="2" type="ORF">LSALG_LOCUS28856</name>
</gene>
<evidence type="ECO:0000313" key="2">
    <source>
        <dbReference type="EMBL" id="CAI9289627.1"/>
    </source>
</evidence>